<dbReference type="GO" id="GO:0005886">
    <property type="term" value="C:plasma membrane"/>
    <property type="evidence" value="ECO:0007669"/>
    <property type="project" value="TreeGrafter"/>
</dbReference>
<evidence type="ECO:0000259" key="11">
    <source>
        <dbReference type="PROSITE" id="PS50003"/>
    </source>
</evidence>
<comment type="subunit">
    <text evidence="1">Bindings to phosphatidylinositol 3-kinase and SHP2.</text>
</comment>
<evidence type="ECO:0000256" key="5">
    <source>
        <dbReference type="ARBA" id="ARBA00022737"/>
    </source>
</evidence>
<keyword evidence="3" id="KW-0597">Phosphoprotein</keyword>
<evidence type="ECO:0000256" key="2">
    <source>
        <dbReference type="ARBA" id="ARBA00015710"/>
    </source>
</evidence>
<feature type="region of interest" description="Disordered" evidence="10">
    <location>
        <begin position="670"/>
        <end position="690"/>
    </location>
</feature>
<proteinExistence type="predicted"/>
<name>A0A7R9GBX2_9CRUS</name>
<feature type="compositionally biased region" description="Low complexity" evidence="10">
    <location>
        <begin position="269"/>
        <end position="279"/>
    </location>
</feature>
<dbReference type="PANTHER" id="PTHR10614">
    <property type="entry name" value="INSULIN RECEPTOR SUBSTRATE"/>
    <property type="match status" value="1"/>
</dbReference>
<feature type="region of interest" description="Disordered" evidence="10">
    <location>
        <begin position="498"/>
        <end position="541"/>
    </location>
</feature>
<organism evidence="12">
    <name type="scientific">Notodromas monacha</name>
    <dbReference type="NCBI Taxonomy" id="399045"/>
    <lineage>
        <taxon>Eukaryota</taxon>
        <taxon>Metazoa</taxon>
        <taxon>Ecdysozoa</taxon>
        <taxon>Arthropoda</taxon>
        <taxon>Crustacea</taxon>
        <taxon>Oligostraca</taxon>
        <taxon>Ostracoda</taxon>
        <taxon>Podocopa</taxon>
        <taxon>Podocopida</taxon>
        <taxon>Cypridocopina</taxon>
        <taxon>Cypridoidea</taxon>
        <taxon>Cyprididae</taxon>
        <taxon>Notodromas</taxon>
    </lineage>
</organism>
<dbReference type="Pfam" id="PF02174">
    <property type="entry name" value="IRS"/>
    <property type="match status" value="1"/>
</dbReference>
<dbReference type="InterPro" id="IPR011993">
    <property type="entry name" value="PH-like_dom_sf"/>
</dbReference>
<dbReference type="Proteomes" id="UP000678499">
    <property type="component" value="Unassembled WGS sequence"/>
</dbReference>
<feature type="region of interest" description="Disordered" evidence="10">
    <location>
        <begin position="1079"/>
        <end position="1121"/>
    </location>
</feature>
<keyword evidence="13" id="KW-1185">Reference proteome</keyword>
<keyword evidence="4" id="KW-0341">Growth regulation</keyword>
<dbReference type="GO" id="GO:0008286">
    <property type="term" value="P:insulin receptor signaling pathway"/>
    <property type="evidence" value="ECO:0007669"/>
    <property type="project" value="InterPro"/>
</dbReference>
<feature type="compositionally biased region" description="Polar residues" evidence="10">
    <location>
        <begin position="436"/>
        <end position="447"/>
    </location>
</feature>
<dbReference type="SMART" id="SM01244">
    <property type="entry name" value="IRS"/>
    <property type="match status" value="1"/>
</dbReference>
<evidence type="ECO:0000313" key="12">
    <source>
        <dbReference type="EMBL" id="CAD7275351.1"/>
    </source>
</evidence>
<dbReference type="CDD" id="cd00934">
    <property type="entry name" value="PTB"/>
    <property type="match status" value="1"/>
</dbReference>
<dbReference type="InterPro" id="IPR002404">
    <property type="entry name" value="IRS_PTB"/>
</dbReference>
<evidence type="ECO:0000256" key="8">
    <source>
        <dbReference type="ARBA" id="ARBA00033282"/>
    </source>
</evidence>
<feature type="region of interest" description="Disordered" evidence="10">
    <location>
        <begin position="734"/>
        <end position="767"/>
    </location>
</feature>
<dbReference type="SUPFAM" id="SSF50729">
    <property type="entry name" value="PH domain-like"/>
    <property type="match status" value="1"/>
</dbReference>
<dbReference type="InterPro" id="IPR039011">
    <property type="entry name" value="IRS"/>
</dbReference>
<protein>
    <recommendedName>
        <fullName evidence="2">Insulin receptor substrate 1</fullName>
    </recommendedName>
    <alternativeName>
        <fullName evidence="8">Protein chico</fullName>
    </alternativeName>
</protein>
<evidence type="ECO:0000256" key="4">
    <source>
        <dbReference type="ARBA" id="ARBA00022604"/>
    </source>
</evidence>
<dbReference type="GO" id="GO:0043548">
    <property type="term" value="F:phosphatidylinositol 3-kinase binding"/>
    <property type="evidence" value="ECO:0007669"/>
    <property type="project" value="TreeGrafter"/>
</dbReference>
<dbReference type="GO" id="GO:0005829">
    <property type="term" value="C:cytosol"/>
    <property type="evidence" value="ECO:0007669"/>
    <property type="project" value="TreeGrafter"/>
</dbReference>
<feature type="compositionally biased region" description="Low complexity" evidence="10">
    <location>
        <begin position="734"/>
        <end position="759"/>
    </location>
</feature>
<dbReference type="PANTHER" id="PTHR10614:SF13">
    <property type="entry name" value="INSULIN RECEPTOR SUBSTRATE 1"/>
    <property type="match status" value="1"/>
</dbReference>
<feature type="region of interest" description="Disordered" evidence="10">
    <location>
        <begin position="269"/>
        <end position="308"/>
    </location>
</feature>
<feature type="region of interest" description="Disordered" evidence="10">
    <location>
        <begin position="1"/>
        <end position="28"/>
    </location>
</feature>
<feature type="region of interest" description="Disordered" evidence="10">
    <location>
        <begin position="411"/>
        <end position="459"/>
    </location>
</feature>
<feature type="compositionally biased region" description="Low complexity" evidence="10">
    <location>
        <begin position="286"/>
        <end position="308"/>
    </location>
</feature>
<dbReference type="OrthoDB" id="946068at2759"/>
<evidence type="ECO:0000256" key="1">
    <source>
        <dbReference type="ARBA" id="ARBA00011440"/>
    </source>
</evidence>
<dbReference type="SMART" id="SM00233">
    <property type="entry name" value="PH"/>
    <property type="match status" value="1"/>
</dbReference>
<dbReference type="AlphaFoldDB" id="A0A7R9GBX2"/>
<evidence type="ECO:0000256" key="10">
    <source>
        <dbReference type="SAM" id="MobiDB-lite"/>
    </source>
</evidence>
<feature type="compositionally biased region" description="Low complexity" evidence="10">
    <location>
        <begin position="10"/>
        <end position="20"/>
    </location>
</feature>
<reference evidence="12" key="1">
    <citation type="submission" date="2020-11" db="EMBL/GenBank/DDBJ databases">
        <authorList>
            <person name="Tran Van P."/>
        </authorList>
    </citation>
    <scope>NUCLEOTIDE SEQUENCE</scope>
</reference>
<evidence type="ECO:0000256" key="9">
    <source>
        <dbReference type="ARBA" id="ARBA00046145"/>
    </source>
</evidence>
<sequence>MATFKARKPSGTTSGSGDSRTPVDVRTSDSSVIKMGMLKKQKTNKRKHFVLRSRDDVGSARLEYYDSYKKWSSGQAPKKCVYLDDCFKIARRIDTRNKLAVGLYLRDATFSVVCDDEDSLQDWLQHLLEAKYGDDGEPNQDQVWDVNVKCKFKEDNDKVRNGKVIQGQYRFILRSEGIMLAKVASKDTEPEVWTLDVPGIRSCMDGAGPDTFSMELGNRSPLGHCELFFQTEEAAIAKALHQIVADFMRNWRKEADGFGDHRERLRSFTSVGSSSSKATSIRRHTSVTSRHSSTVTPPPSSLASLTPSATLTSLSTASASTTRVRADTMPTGGLAAFSGAPRPPSFYGSGGSGFCTRSIFSASPPATNSPLSPSSGHCSDSAGSSLSVDAEYTDAVVHGVAHHGALPHHHLHHHLHLHHHHHHLVHHLGHEGNGSGSSSAGMITTQPPIIEENPDAGSGECVVTPSPAIPSTSNDDAYIPFDPEKRVLKRLIPRSPAPPVVHSLKSPSPPEHHVGGAGPVFAKSPTPPPSLLSTPGSTPAPPISSVSASDYLEMSPSPAGFVKSAKYCSSVASTSGGSVAGDDYLDMGPRVRRESNDDNYLDMVPECKQHPRESTPHFVDEDHHWRMPPGHLMHHHLRDKDDTASVSSMLSGTTSTDFHLLMADDLLDHPEMRPRTQSTGSHIDKTKKKTRTAELQALAVGHRLRAHSMGSQVPKWKRGARRLFDAVGGVSLLPPSSNSSQSHSAAVRFSPGSSTASSSVALHGTSPVSKSWTAPGQYFKLMGATLAGKVTPVAPASSITPVQPTSSQLAKDETLRFFFQKRHSLDHSVSNKSKTSTDTDYGWLEPDEKVVKAVRRKTSMTGPVGVDMTPEMAIASVAATQTPAQGKGLANANLTPSLMLCHDWLAAHHGHEKQQDEYLMTDGYQQAPNSAPIGPTVKKPQWPAPAGQKKPDPGSDYVNLDPNELAKLSPFVLAARERAAQQAKEKLKPPLPSFTASGLPKGPLKSASLDISSSEKTGRRGCSVSESSADEKFSSIPDWMPSLEPDCYVDMQPICPPLDMEAILKDEYLDTSGMIFPARLPTSGSPVEEEDAVGVVSDQQAQEDEEEEEEEGEEDVPPARNSICSPVVEEDWTALSQESMNHIINDFSLSEKCEVDASSGTLKIVDNRGPGIAGMLKPLKKLRGALRGTTSTPGTPSYSSKPRLNYAQLDLCFDGRNQSAEDPLTFVTSCREVVNYAQIDFNKSEGLRTTSMSLHRLSK</sequence>
<evidence type="ECO:0000256" key="6">
    <source>
        <dbReference type="ARBA" id="ARBA00022782"/>
    </source>
</evidence>
<feature type="region of interest" description="Disordered" evidence="10">
    <location>
        <begin position="980"/>
        <end position="1037"/>
    </location>
</feature>
<dbReference type="Gene3D" id="2.30.29.30">
    <property type="entry name" value="Pleckstrin-homology domain (PH domain)/Phosphotyrosine-binding domain (PTB)"/>
    <property type="match status" value="2"/>
</dbReference>
<dbReference type="GO" id="GO:0048477">
    <property type="term" value="P:oogenesis"/>
    <property type="evidence" value="ECO:0007669"/>
    <property type="project" value="UniProtKB-KW"/>
</dbReference>
<keyword evidence="7" id="KW-0896">Oogenesis</keyword>
<feature type="compositionally biased region" description="Basic residues" evidence="10">
    <location>
        <begin position="411"/>
        <end position="427"/>
    </location>
</feature>
<keyword evidence="5" id="KW-0677">Repeat</keyword>
<evidence type="ECO:0000256" key="3">
    <source>
        <dbReference type="ARBA" id="ARBA00022553"/>
    </source>
</evidence>
<feature type="region of interest" description="Disordered" evidence="10">
    <location>
        <begin position="363"/>
        <end position="385"/>
    </location>
</feature>
<dbReference type="GO" id="GO:0005158">
    <property type="term" value="F:insulin receptor binding"/>
    <property type="evidence" value="ECO:0007669"/>
    <property type="project" value="InterPro"/>
</dbReference>
<dbReference type="EMBL" id="OA882437">
    <property type="protein sequence ID" value="CAD7275351.1"/>
    <property type="molecule type" value="Genomic_DNA"/>
</dbReference>
<feature type="compositionally biased region" description="Acidic residues" evidence="10">
    <location>
        <begin position="1101"/>
        <end position="1116"/>
    </location>
</feature>
<comment type="function">
    <text evidence="9">Activates phosphatidylinositol 3-kinase when bound to the regulatory p85 subunit. May mediate the control of various cellular processes by insulin-like peptides. When phosphorylated by the insulin receptor binds specifically to various cellular proteins containing SH2 domains. Involved in control of cell proliferation, cell size, and body and organ growth throughout development. Also has a role in a signaling pathway controlling the physiological response required to endure periods of low nutrient conditions. Insulin/insulin-like growth factor (IGF) signaling pathway has a role in regulating aging and is necessary in the ovary for vitellogenic maturation.</text>
</comment>
<feature type="region of interest" description="Disordered" evidence="10">
    <location>
        <begin position="924"/>
        <end position="961"/>
    </location>
</feature>
<accession>A0A7R9GBX2</accession>
<evidence type="ECO:0000313" key="13">
    <source>
        <dbReference type="Proteomes" id="UP000678499"/>
    </source>
</evidence>
<keyword evidence="6" id="KW-0221">Differentiation</keyword>
<evidence type="ECO:0000256" key="7">
    <source>
        <dbReference type="ARBA" id="ARBA00022943"/>
    </source>
</evidence>
<feature type="domain" description="PH" evidence="11">
    <location>
        <begin position="31"/>
        <end position="132"/>
    </location>
</feature>
<feature type="compositionally biased region" description="Low complexity" evidence="10">
    <location>
        <begin position="372"/>
        <end position="385"/>
    </location>
</feature>
<gene>
    <name evidence="12" type="ORF">NMOB1V02_LOCUS3149</name>
</gene>
<dbReference type="PROSITE" id="PS50003">
    <property type="entry name" value="PH_DOMAIN"/>
    <property type="match status" value="1"/>
</dbReference>
<dbReference type="InterPro" id="IPR001849">
    <property type="entry name" value="PH_domain"/>
</dbReference>
<dbReference type="EMBL" id="CAJPEX010000400">
    <property type="protein sequence ID" value="CAG0915503.1"/>
    <property type="molecule type" value="Genomic_DNA"/>
</dbReference>